<dbReference type="RefSeq" id="XP_062625499.1">
    <property type="nucleotide sequence ID" value="XM_062769515.1"/>
</dbReference>
<dbReference type="EMBL" id="CP086715">
    <property type="protein sequence ID" value="WOO79467.1"/>
    <property type="molecule type" value="Genomic_DNA"/>
</dbReference>
<sequence length="453" mass="49390">MSDDESFLMQAPPAIGLTQVAKDGFKQREEAMERRTEEEFNFLRATQVPRDEDDEDEGGFEPKMSRPTPRFASPSLSAGSNSPTPPFRSGAAAFRETSVTPKAAKTRVDKENGPVSSPHRVTDSPALQPEVININSTPDDIEADEPWENGWEADGWGGDAVLIWEGDGEAYSSYEVSSVAPSEAGVSENEWGADATLTWDGVGDGLDETASDFESNDGASNHRDDEIVDDSDDDHDDDHDDIDEEPEYHDIDAIGSDEEDDEAADSPPPATSSAMPDYKSWDTAKLQRLAKQYGYRSDLGHAALVKVATNVWAALHPPDVPASRTKGKGKGKNSATATIVRAAKQPPAPRRRAPKKQTTDASSDAGDAEDADMGSTAATNAALDAQFHAMIVGDKAFWLRILRYEPIAFDEMVSRGNVAGIKTRGWKNRLKRFLDLKGIIYYTSDPTGPRRRR</sequence>
<evidence type="ECO:0000256" key="1">
    <source>
        <dbReference type="ARBA" id="ARBA00004123"/>
    </source>
</evidence>
<feature type="compositionally biased region" description="Acidic residues" evidence="8">
    <location>
        <begin position="255"/>
        <end position="264"/>
    </location>
</feature>
<dbReference type="Proteomes" id="UP000827549">
    <property type="component" value="Chromosome 2"/>
</dbReference>
<dbReference type="Pfam" id="PF09494">
    <property type="entry name" value="Slx4"/>
    <property type="match status" value="1"/>
</dbReference>
<name>A0AAF1BGY2_9TREE</name>
<accession>A0AAF1BGY2</accession>
<dbReference type="GO" id="GO:0006281">
    <property type="term" value="P:DNA repair"/>
    <property type="evidence" value="ECO:0007669"/>
    <property type="project" value="UniProtKB-KW"/>
</dbReference>
<dbReference type="GeneID" id="87806235"/>
<feature type="compositionally biased region" description="Acidic residues" evidence="8">
    <location>
        <begin position="205"/>
        <end position="215"/>
    </location>
</feature>
<keyword evidence="5" id="KW-0234">DNA repair</keyword>
<evidence type="ECO:0000256" key="5">
    <source>
        <dbReference type="ARBA" id="ARBA00023204"/>
    </source>
</evidence>
<keyword evidence="6" id="KW-0539">Nucleus</keyword>
<dbReference type="AlphaFoldDB" id="A0AAF1BGY2"/>
<dbReference type="InterPro" id="IPR018574">
    <property type="entry name" value="Structure-sp_endonuc_su_Slx4"/>
</dbReference>
<gene>
    <name evidence="9" type="ORF">LOC62_02G002989</name>
</gene>
<evidence type="ECO:0000256" key="2">
    <source>
        <dbReference type="ARBA" id="ARBA00006661"/>
    </source>
</evidence>
<proteinExistence type="inferred from homology"/>
<comment type="subcellular location">
    <subcellularLocation>
        <location evidence="1">Nucleus</location>
    </subcellularLocation>
</comment>
<feature type="region of interest" description="Disordered" evidence="8">
    <location>
        <begin position="1"/>
        <end position="130"/>
    </location>
</feature>
<evidence type="ECO:0000313" key="10">
    <source>
        <dbReference type="Proteomes" id="UP000827549"/>
    </source>
</evidence>
<evidence type="ECO:0000256" key="3">
    <source>
        <dbReference type="ARBA" id="ARBA00022763"/>
    </source>
</evidence>
<dbReference type="GO" id="GO:0006260">
    <property type="term" value="P:DNA replication"/>
    <property type="evidence" value="ECO:0007669"/>
    <property type="project" value="InterPro"/>
</dbReference>
<feature type="region of interest" description="Disordered" evidence="8">
    <location>
        <begin position="179"/>
        <end position="279"/>
    </location>
</feature>
<feature type="compositionally biased region" description="Basic and acidic residues" evidence="8">
    <location>
        <begin position="23"/>
        <end position="38"/>
    </location>
</feature>
<dbReference type="GO" id="GO:0006310">
    <property type="term" value="P:DNA recombination"/>
    <property type="evidence" value="ECO:0007669"/>
    <property type="project" value="UniProtKB-KW"/>
</dbReference>
<feature type="compositionally biased region" description="Acidic residues" evidence="8">
    <location>
        <begin position="226"/>
        <end position="247"/>
    </location>
</feature>
<comment type="similarity">
    <text evidence="2">Belongs to the SLX4 family.</text>
</comment>
<protein>
    <recommendedName>
        <fullName evidence="7">Structure-specific endonuclease subunit SLX4</fullName>
    </recommendedName>
</protein>
<organism evidence="9 10">
    <name type="scientific">Vanrija pseudolonga</name>
    <dbReference type="NCBI Taxonomy" id="143232"/>
    <lineage>
        <taxon>Eukaryota</taxon>
        <taxon>Fungi</taxon>
        <taxon>Dikarya</taxon>
        <taxon>Basidiomycota</taxon>
        <taxon>Agaricomycotina</taxon>
        <taxon>Tremellomycetes</taxon>
        <taxon>Trichosporonales</taxon>
        <taxon>Trichosporonaceae</taxon>
        <taxon>Vanrija</taxon>
    </lineage>
</organism>
<keyword evidence="4" id="KW-0233">DNA recombination</keyword>
<evidence type="ECO:0000256" key="6">
    <source>
        <dbReference type="ARBA" id="ARBA00023242"/>
    </source>
</evidence>
<dbReference type="GO" id="GO:0033557">
    <property type="term" value="C:Slx1-Slx4 complex"/>
    <property type="evidence" value="ECO:0007669"/>
    <property type="project" value="InterPro"/>
</dbReference>
<keyword evidence="10" id="KW-1185">Reference proteome</keyword>
<feature type="region of interest" description="Disordered" evidence="8">
    <location>
        <begin position="317"/>
        <end position="373"/>
    </location>
</feature>
<evidence type="ECO:0000313" key="9">
    <source>
        <dbReference type="EMBL" id="WOO79467.1"/>
    </source>
</evidence>
<evidence type="ECO:0000256" key="8">
    <source>
        <dbReference type="SAM" id="MobiDB-lite"/>
    </source>
</evidence>
<evidence type="ECO:0000256" key="7">
    <source>
        <dbReference type="ARBA" id="ARBA00029496"/>
    </source>
</evidence>
<keyword evidence="3" id="KW-0227">DNA damage</keyword>
<reference evidence="9" key="1">
    <citation type="submission" date="2023-10" db="EMBL/GenBank/DDBJ databases">
        <authorList>
            <person name="Noh H."/>
        </authorList>
    </citation>
    <scope>NUCLEOTIDE SEQUENCE</scope>
    <source>
        <strain evidence="9">DUCC4014</strain>
    </source>
</reference>
<evidence type="ECO:0000256" key="4">
    <source>
        <dbReference type="ARBA" id="ARBA00023172"/>
    </source>
</evidence>